<evidence type="ECO:0000313" key="3">
    <source>
        <dbReference type="Proteomes" id="UP000265520"/>
    </source>
</evidence>
<gene>
    <name evidence="2" type="ORF">A2U01_0017825</name>
</gene>
<organism evidence="2 3">
    <name type="scientific">Trifolium medium</name>
    <dbReference type="NCBI Taxonomy" id="97028"/>
    <lineage>
        <taxon>Eukaryota</taxon>
        <taxon>Viridiplantae</taxon>
        <taxon>Streptophyta</taxon>
        <taxon>Embryophyta</taxon>
        <taxon>Tracheophyta</taxon>
        <taxon>Spermatophyta</taxon>
        <taxon>Magnoliopsida</taxon>
        <taxon>eudicotyledons</taxon>
        <taxon>Gunneridae</taxon>
        <taxon>Pentapetalae</taxon>
        <taxon>rosids</taxon>
        <taxon>fabids</taxon>
        <taxon>Fabales</taxon>
        <taxon>Fabaceae</taxon>
        <taxon>Papilionoideae</taxon>
        <taxon>50 kb inversion clade</taxon>
        <taxon>NPAAA clade</taxon>
        <taxon>Hologalegina</taxon>
        <taxon>IRL clade</taxon>
        <taxon>Trifolieae</taxon>
        <taxon>Trifolium</taxon>
    </lineage>
</organism>
<dbReference type="Proteomes" id="UP000265520">
    <property type="component" value="Unassembled WGS sequence"/>
</dbReference>
<name>A0A392NCL2_9FABA</name>
<keyword evidence="1" id="KW-0812">Transmembrane</keyword>
<keyword evidence="3" id="KW-1185">Reference proteome</keyword>
<evidence type="ECO:0000256" key="1">
    <source>
        <dbReference type="SAM" id="Phobius"/>
    </source>
</evidence>
<comment type="caution">
    <text evidence="2">The sequence shown here is derived from an EMBL/GenBank/DDBJ whole genome shotgun (WGS) entry which is preliminary data.</text>
</comment>
<dbReference type="EMBL" id="LXQA010033393">
    <property type="protein sequence ID" value="MCH96835.1"/>
    <property type="molecule type" value="Genomic_DNA"/>
</dbReference>
<sequence>MLGLSFPYRQIRTTVELHCLSKTFRVAVALAIYAAAFVCFVLGSVVLSDCWLLCVFSFVRVMVFGAATLVWRLLVGLGVVVLVVAEAMRFNVE</sequence>
<accession>A0A392NCL2</accession>
<keyword evidence="1" id="KW-1133">Transmembrane helix</keyword>
<keyword evidence="1" id="KW-0472">Membrane</keyword>
<proteinExistence type="predicted"/>
<evidence type="ECO:0000313" key="2">
    <source>
        <dbReference type="EMBL" id="MCH96835.1"/>
    </source>
</evidence>
<protein>
    <recommendedName>
        <fullName evidence="4">Transmembrane protein</fullName>
    </recommendedName>
</protein>
<dbReference type="AlphaFoldDB" id="A0A392NCL2"/>
<feature type="transmembrane region" description="Helical" evidence="1">
    <location>
        <begin position="59"/>
        <end position="85"/>
    </location>
</feature>
<reference evidence="2 3" key="1">
    <citation type="journal article" date="2018" name="Front. Plant Sci.">
        <title>Red Clover (Trifolium pratense) and Zigzag Clover (T. medium) - A Picture of Genomic Similarities and Differences.</title>
        <authorList>
            <person name="Dluhosova J."/>
            <person name="Istvanek J."/>
            <person name="Nedelnik J."/>
            <person name="Repkova J."/>
        </authorList>
    </citation>
    <scope>NUCLEOTIDE SEQUENCE [LARGE SCALE GENOMIC DNA]</scope>
    <source>
        <strain evidence="3">cv. 10/8</strain>
        <tissue evidence="2">Leaf</tissue>
    </source>
</reference>
<feature type="transmembrane region" description="Helical" evidence="1">
    <location>
        <begin position="26"/>
        <end position="47"/>
    </location>
</feature>
<evidence type="ECO:0008006" key="4">
    <source>
        <dbReference type="Google" id="ProtNLM"/>
    </source>
</evidence>